<reference evidence="9 10" key="1">
    <citation type="journal article" date="2015" name="Nature">
        <title>rRNA introns, odd ribosomes, and small enigmatic genomes across a large radiation of phyla.</title>
        <authorList>
            <person name="Brown C.T."/>
            <person name="Hug L.A."/>
            <person name="Thomas B.C."/>
            <person name="Sharon I."/>
            <person name="Castelle C.J."/>
            <person name="Singh A."/>
            <person name="Wilkins M.J."/>
            <person name="Williams K.H."/>
            <person name="Banfield J.F."/>
        </authorList>
    </citation>
    <scope>NUCLEOTIDE SEQUENCE [LARGE SCALE GENOMIC DNA]</scope>
</reference>
<feature type="compositionally biased region" description="Basic residues" evidence="6">
    <location>
        <begin position="233"/>
        <end position="242"/>
    </location>
</feature>
<evidence type="ECO:0000256" key="3">
    <source>
        <dbReference type="ARBA" id="ARBA00023274"/>
    </source>
</evidence>
<dbReference type="InterPro" id="IPR012340">
    <property type="entry name" value="NA-bd_OB-fold"/>
</dbReference>
<dbReference type="InterPro" id="IPR014726">
    <property type="entry name" value="Ribosomal_uL2_dom3"/>
</dbReference>
<dbReference type="GO" id="GO:0015934">
    <property type="term" value="C:large ribosomal subunit"/>
    <property type="evidence" value="ECO:0007669"/>
    <property type="project" value="InterPro"/>
</dbReference>
<keyword evidence="5" id="KW-0699">rRNA-binding</keyword>
<dbReference type="PATRIC" id="fig|1618436.3.peg.855"/>
<dbReference type="SUPFAM" id="SSF50104">
    <property type="entry name" value="Translation proteins SH3-like domain"/>
    <property type="match status" value="1"/>
</dbReference>
<dbReference type="SUPFAM" id="SSF50249">
    <property type="entry name" value="Nucleic acid-binding proteins"/>
    <property type="match status" value="1"/>
</dbReference>
<dbReference type="Gene3D" id="2.40.50.140">
    <property type="entry name" value="Nucleic acid-binding proteins"/>
    <property type="match status" value="1"/>
</dbReference>
<dbReference type="PANTHER" id="PTHR13691">
    <property type="entry name" value="RIBOSOMAL PROTEIN L2"/>
    <property type="match status" value="1"/>
</dbReference>
<dbReference type="InterPro" id="IPR005880">
    <property type="entry name" value="Ribosomal_uL2_bac/org-type"/>
</dbReference>
<evidence type="ECO:0000259" key="7">
    <source>
        <dbReference type="SMART" id="SM01382"/>
    </source>
</evidence>
<keyword evidence="3 5" id="KW-0687">Ribonucleoprotein</keyword>
<keyword evidence="5" id="KW-0694">RNA-binding</keyword>
<dbReference type="EMBL" id="LCFB01000016">
    <property type="protein sequence ID" value="KKS84641.1"/>
    <property type="molecule type" value="Genomic_DNA"/>
</dbReference>
<dbReference type="FunFam" id="2.30.30.30:FF:000001">
    <property type="entry name" value="50S ribosomal protein L2"/>
    <property type="match status" value="1"/>
</dbReference>
<dbReference type="InterPro" id="IPR002171">
    <property type="entry name" value="Ribosomal_uL2"/>
</dbReference>
<dbReference type="FunFam" id="4.10.950.10:FF:000001">
    <property type="entry name" value="50S ribosomal protein L2"/>
    <property type="match status" value="1"/>
</dbReference>
<feature type="region of interest" description="Disordered" evidence="6">
    <location>
        <begin position="198"/>
        <end position="255"/>
    </location>
</feature>
<evidence type="ECO:0000313" key="9">
    <source>
        <dbReference type="EMBL" id="KKS84641.1"/>
    </source>
</evidence>
<protein>
    <recommendedName>
        <fullName evidence="4 5">Large ribosomal subunit protein uL2</fullName>
    </recommendedName>
</protein>
<dbReference type="GO" id="GO:0019843">
    <property type="term" value="F:rRNA binding"/>
    <property type="evidence" value="ECO:0007669"/>
    <property type="project" value="UniProtKB-UniRule"/>
</dbReference>
<gene>
    <name evidence="5" type="primary">rplB</name>
    <name evidence="9" type="ORF">UV59_C0016G0029</name>
</gene>
<dbReference type="Proteomes" id="UP000034543">
    <property type="component" value="Unassembled WGS sequence"/>
</dbReference>
<dbReference type="Gene3D" id="4.10.950.10">
    <property type="entry name" value="Ribosomal protein L2, domain 3"/>
    <property type="match status" value="1"/>
</dbReference>
<keyword evidence="2 5" id="KW-0689">Ribosomal protein</keyword>
<dbReference type="InterPro" id="IPR022669">
    <property type="entry name" value="Ribosomal_uL2_C"/>
</dbReference>
<dbReference type="Pfam" id="PF03947">
    <property type="entry name" value="Ribosomal_L2_C"/>
    <property type="match status" value="1"/>
</dbReference>
<evidence type="ECO:0000256" key="2">
    <source>
        <dbReference type="ARBA" id="ARBA00022980"/>
    </source>
</evidence>
<dbReference type="InterPro" id="IPR008991">
    <property type="entry name" value="Translation_prot_SH3-like_sf"/>
</dbReference>
<dbReference type="HAMAP" id="MF_01320_B">
    <property type="entry name" value="Ribosomal_uL2_B"/>
    <property type="match status" value="1"/>
</dbReference>
<evidence type="ECO:0000256" key="6">
    <source>
        <dbReference type="SAM" id="MobiDB-lite"/>
    </source>
</evidence>
<dbReference type="Pfam" id="PF00181">
    <property type="entry name" value="Ribosomal_L2_N"/>
    <property type="match status" value="1"/>
</dbReference>
<organism evidence="9 10">
    <name type="scientific">Candidatus Gottesmanbacteria bacterium GW2011_GWA1_43_11</name>
    <dbReference type="NCBI Taxonomy" id="1618436"/>
    <lineage>
        <taxon>Bacteria</taxon>
        <taxon>Candidatus Gottesmaniibacteriota</taxon>
    </lineage>
</organism>
<proteinExistence type="inferred from homology"/>
<dbReference type="PANTHER" id="PTHR13691:SF5">
    <property type="entry name" value="LARGE RIBOSOMAL SUBUNIT PROTEIN UL2M"/>
    <property type="match status" value="1"/>
</dbReference>
<evidence type="ECO:0000259" key="8">
    <source>
        <dbReference type="SMART" id="SM01383"/>
    </source>
</evidence>
<dbReference type="SMART" id="SM01383">
    <property type="entry name" value="Ribosomal_L2"/>
    <property type="match status" value="1"/>
</dbReference>
<dbReference type="Gene3D" id="2.30.30.30">
    <property type="match status" value="1"/>
</dbReference>
<accession>A0A0G1ENQ2</accession>
<dbReference type="NCBIfam" id="TIGR01171">
    <property type="entry name" value="rplB_bact"/>
    <property type="match status" value="1"/>
</dbReference>
<evidence type="ECO:0000256" key="4">
    <source>
        <dbReference type="ARBA" id="ARBA00035242"/>
    </source>
</evidence>
<dbReference type="InterPro" id="IPR022666">
    <property type="entry name" value="Ribosomal_uL2_RNA-bd_dom"/>
</dbReference>
<comment type="subunit">
    <text evidence="5">Part of the 50S ribosomal subunit. Forms a bridge to the 30S subunit in the 70S ribosome.</text>
</comment>
<dbReference type="AlphaFoldDB" id="A0A0G1ENQ2"/>
<name>A0A0G1ENQ2_9BACT</name>
<dbReference type="STRING" id="1618436.UV59_C0016G0029"/>
<feature type="domain" description="Large ribosomal subunit protein uL2 RNA-binding" evidence="8">
    <location>
        <begin position="21"/>
        <end position="97"/>
    </location>
</feature>
<comment type="caution">
    <text evidence="9">The sequence shown here is derived from an EMBL/GenBank/DDBJ whole genome shotgun (WGS) entry which is preliminary data.</text>
</comment>
<feature type="domain" description="Large ribosomal subunit protein uL2 C-terminal" evidence="7">
    <location>
        <begin position="103"/>
        <end position="232"/>
    </location>
</feature>
<dbReference type="GO" id="GO:0016740">
    <property type="term" value="F:transferase activity"/>
    <property type="evidence" value="ECO:0007669"/>
    <property type="project" value="InterPro"/>
</dbReference>
<evidence type="ECO:0000256" key="5">
    <source>
        <dbReference type="HAMAP-Rule" id="MF_01320"/>
    </source>
</evidence>
<dbReference type="InterPro" id="IPR014722">
    <property type="entry name" value="Rib_uL2_dom2"/>
</dbReference>
<comment type="similarity">
    <text evidence="1 5">Belongs to the universal ribosomal protein uL2 family.</text>
</comment>
<evidence type="ECO:0000256" key="1">
    <source>
        <dbReference type="ARBA" id="ARBA00005636"/>
    </source>
</evidence>
<dbReference type="PIRSF" id="PIRSF002158">
    <property type="entry name" value="Ribosomal_L2"/>
    <property type="match status" value="1"/>
</dbReference>
<dbReference type="GO" id="GO:0002181">
    <property type="term" value="P:cytoplasmic translation"/>
    <property type="evidence" value="ECO:0007669"/>
    <property type="project" value="TreeGrafter"/>
</dbReference>
<sequence length="255" mass="28398">MQLTNKEPEKKLTYILPKRSGRDNTGQVSIRHQGGRKKRYYRMIDFRRDKDGVAARVDAIEYDPNRNTRIALLIYTDGEKRYILAPDKVNVGDVLHTGAKAEIKPGNTLPLNLIPVGTAVHNLELIPGRGAKTVRSAGSAAVVLAKEGEWVQVRFPSGEVRRFIGECKATIGQLGNVEWRHQKLGTAGRARRMGLRPEVRGTAQNPRTHPHGGGEGRSGIGLVSPKSPWGKRTLGKRTRKPNKYSTKFIVSRRKK</sequence>
<dbReference type="GO" id="GO:0003735">
    <property type="term" value="F:structural constituent of ribosome"/>
    <property type="evidence" value="ECO:0007669"/>
    <property type="project" value="InterPro"/>
</dbReference>
<evidence type="ECO:0000313" key="10">
    <source>
        <dbReference type="Proteomes" id="UP000034543"/>
    </source>
</evidence>
<dbReference type="SMART" id="SM01382">
    <property type="entry name" value="Ribosomal_L2_C"/>
    <property type="match status" value="1"/>
</dbReference>
<comment type="function">
    <text evidence="5">One of the primary rRNA binding proteins. Required for association of the 30S and 50S subunits to form the 70S ribosome, for tRNA binding and peptide bond formation. It has been suggested to have peptidyltransferase activity; this is somewhat controversial. Makes several contacts with the 16S rRNA in the 70S ribosome.</text>
</comment>